<keyword evidence="4" id="KW-1185">Reference proteome</keyword>
<dbReference type="OrthoDB" id="5653383at2"/>
<dbReference type="RefSeq" id="WP_058461536.1">
    <property type="nucleotide sequence ID" value="NZ_CAAAHS010000004.1"/>
</dbReference>
<name>A0A0W0R445_9GAMM</name>
<protein>
    <submittedName>
        <fullName evidence="2">Uncharacterized protein</fullName>
    </submittedName>
</protein>
<reference evidence="2 4" key="1">
    <citation type="submission" date="2015-11" db="EMBL/GenBank/DDBJ databases">
        <title>Identification of large and diverse effector repertoires of 38 Legionella species.</title>
        <authorList>
            <person name="Burstein D."/>
            <person name="Amaro F."/>
            <person name="Zusman T."/>
            <person name="Lifshitz Z."/>
            <person name="Cohen O."/>
            <person name="Gilbert J.A."/>
            <person name="Pupko T."/>
            <person name="Shuman H.A."/>
            <person name="Segal G."/>
        </authorList>
    </citation>
    <scope>NUCLEOTIDE SEQUENCE [LARGE SCALE GENOMIC DNA]</scope>
    <source>
        <strain evidence="2 4">1762-AUS-E</strain>
    </source>
</reference>
<dbReference type="EMBL" id="LNKA01000001">
    <property type="protein sequence ID" value="KTC65804.1"/>
    <property type="molecule type" value="Genomic_DNA"/>
</dbReference>
<feature type="signal peptide" evidence="1">
    <location>
        <begin position="1"/>
        <end position="22"/>
    </location>
</feature>
<reference evidence="3 5" key="2">
    <citation type="submission" date="2018-12" db="EMBL/GenBank/DDBJ databases">
        <authorList>
            <consortium name="Pathogen Informatics"/>
        </authorList>
    </citation>
    <scope>NUCLEOTIDE SEQUENCE [LARGE SCALE GENOMIC DNA]</scope>
    <source>
        <strain evidence="3 5">NCTC12735</strain>
        <plasmid evidence="5">12</plasmid>
    </source>
</reference>
<evidence type="ECO:0000313" key="4">
    <source>
        <dbReference type="Proteomes" id="UP000054859"/>
    </source>
</evidence>
<evidence type="ECO:0000256" key="1">
    <source>
        <dbReference type="SAM" id="SignalP"/>
    </source>
</evidence>
<dbReference type="EMBL" id="LR134421">
    <property type="protein sequence ID" value="VEH85232.1"/>
    <property type="molecule type" value="Genomic_DNA"/>
</dbReference>
<geneLocation type="plasmid" evidence="3 5">
    <name>12</name>
</geneLocation>
<evidence type="ECO:0000313" key="2">
    <source>
        <dbReference type="EMBL" id="KTC65804.1"/>
    </source>
</evidence>
<evidence type="ECO:0000313" key="3">
    <source>
        <dbReference type="EMBL" id="VEH85232.1"/>
    </source>
</evidence>
<dbReference type="PATRIC" id="fig|45056.6.peg.478"/>
<evidence type="ECO:0000313" key="5">
    <source>
        <dbReference type="Proteomes" id="UP000281170"/>
    </source>
</evidence>
<accession>A0A0W0R445</accession>
<dbReference type="KEGG" id="ladl:NCTC12735_00857"/>
<keyword evidence="1" id="KW-0732">Signal</keyword>
<dbReference type="STRING" id="45056.Lade_0462"/>
<proteinExistence type="predicted"/>
<keyword evidence="3" id="KW-0614">Plasmid</keyword>
<dbReference type="Proteomes" id="UP000281170">
    <property type="component" value="Plasmid 12"/>
</dbReference>
<gene>
    <name evidence="2" type="ORF">Lade_0462</name>
    <name evidence="3" type="ORF">NCTC12735_00857</name>
</gene>
<feature type="chain" id="PRO_5036002960" evidence="1">
    <location>
        <begin position="23"/>
        <end position="75"/>
    </location>
</feature>
<dbReference type="Proteomes" id="UP000054859">
    <property type="component" value="Unassembled WGS sequence"/>
</dbReference>
<sequence>MRITVLIASLCTIALCSPLSHAATSSKQETTATFKTEEGKTIRCIIHPEDVIQFSQVKNGTNVKLSCANGIGCLK</sequence>
<organism evidence="2 4">
    <name type="scientific">Legionella adelaidensis</name>
    <dbReference type="NCBI Taxonomy" id="45056"/>
    <lineage>
        <taxon>Bacteria</taxon>
        <taxon>Pseudomonadati</taxon>
        <taxon>Pseudomonadota</taxon>
        <taxon>Gammaproteobacteria</taxon>
        <taxon>Legionellales</taxon>
        <taxon>Legionellaceae</taxon>
        <taxon>Legionella</taxon>
    </lineage>
</organism>
<dbReference type="AlphaFoldDB" id="A0A0W0R445"/>